<evidence type="ECO:0000313" key="2">
    <source>
        <dbReference type="Proteomes" id="UP000198869"/>
    </source>
</evidence>
<organism evidence="1 2">
    <name type="scientific">Chryseobacterium taeanense</name>
    <dbReference type="NCBI Taxonomy" id="311334"/>
    <lineage>
        <taxon>Bacteria</taxon>
        <taxon>Pseudomonadati</taxon>
        <taxon>Bacteroidota</taxon>
        <taxon>Flavobacteriia</taxon>
        <taxon>Flavobacteriales</taxon>
        <taxon>Weeksellaceae</taxon>
        <taxon>Chryseobacterium group</taxon>
        <taxon>Chryseobacterium</taxon>
    </lineage>
</organism>
<evidence type="ECO:0000313" key="1">
    <source>
        <dbReference type="EMBL" id="SDI33598.1"/>
    </source>
</evidence>
<dbReference type="EMBL" id="FNDW01000006">
    <property type="protein sequence ID" value="SDI33598.1"/>
    <property type="molecule type" value="Genomic_DNA"/>
</dbReference>
<protein>
    <submittedName>
        <fullName evidence="1">Uncharacterized protein</fullName>
    </submittedName>
</protein>
<dbReference type="STRING" id="311334.SAMN05421846_106172"/>
<dbReference type="AlphaFoldDB" id="A0A1G8JQV1"/>
<accession>A0A1G8JQV1</accession>
<reference evidence="2" key="1">
    <citation type="submission" date="2016-10" db="EMBL/GenBank/DDBJ databases">
        <authorList>
            <person name="Varghese N."/>
            <person name="Submissions S."/>
        </authorList>
    </citation>
    <scope>NUCLEOTIDE SEQUENCE [LARGE SCALE GENOMIC DNA]</scope>
    <source>
        <strain evidence="2">DSM 17071</strain>
    </source>
</reference>
<sequence>MYSLMKIFIMAYTVVSVFPVTVDTEEIKKELKENGFSEANIIVSKSNLESGLSPDDYHEDEQTKGFFEYTFAHDAEMLEAYRKHSIGRNNVIVYAENIEQAMSANSILNKQGALEVYRKPTENKTDIPEGMTEEEYNGIIAKARHNIYFLGSQRVYHSNIIEGMDDPMDDLGSKD</sequence>
<name>A0A1G8JQV1_9FLAO</name>
<keyword evidence="2" id="KW-1185">Reference proteome</keyword>
<dbReference type="Proteomes" id="UP000198869">
    <property type="component" value="Unassembled WGS sequence"/>
</dbReference>
<proteinExistence type="predicted"/>
<gene>
    <name evidence="1" type="ORF">SAMN05421846_106172</name>
</gene>